<dbReference type="InterPro" id="IPR033942">
    <property type="entry name" value="IMPase"/>
</dbReference>
<dbReference type="FunFam" id="3.30.540.10:FF:000004">
    <property type="entry name" value="Inositol-1-monophosphatase"/>
    <property type="match status" value="1"/>
</dbReference>
<dbReference type="GO" id="GO:0006020">
    <property type="term" value="P:inositol metabolic process"/>
    <property type="evidence" value="ECO:0007669"/>
    <property type="project" value="TreeGrafter"/>
</dbReference>
<dbReference type="PROSITE" id="PS00630">
    <property type="entry name" value="IMP_2"/>
    <property type="match status" value="1"/>
</dbReference>
<reference evidence="9" key="1">
    <citation type="journal article" date="2023" name="Mol. Phylogenet. Evol.">
        <title>Genome-scale phylogeny and comparative genomics of the fungal order Sordariales.</title>
        <authorList>
            <person name="Hensen N."/>
            <person name="Bonometti L."/>
            <person name="Westerberg I."/>
            <person name="Brannstrom I.O."/>
            <person name="Guillou S."/>
            <person name="Cros-Aarteil S."/>
            <person name="Calhoun S."/>
            <person name="Haridas S."/>
            <person name="Kuo A."/>
            <person name="Mondo S."/>
            <person name="Pangilinan J."/>
            <person name="Riley R."/>
            <person name="LaButti K."/>
            <person name="Andreopoulos B."/>
            <person name="Lipzen A."/>
            <person name="Chen C."/>
            <person name="Yan M."/>
            <person name="Daum C."/>
            <person name="Ng V."/>
            <person name="Clum A."/>
            <person name="Steindorff A."/>
            <person name="Ohm R.A."/>
            <person name="Martin F."/>
            <person name="Silar P."/>
            <person name="Natvig D.O."/>
            <person name="Lalanne C."/>
            <person name="Gautier V."/>
            <person name="Ament-Velasquez S.L."/>
            <person name="Kruys A."/>
            <person name="Hutchinson M.I."/>
            <person name="Powell A.J."/>
            <person name="Barry K."/>
            <person name="Miller A.N."/>
            <person name="Grigoriev I.V."/>
            <person name="Debuchy R."/>
            <person name="Gladieux P."/>
            <person name="Hiltunen Thoren M."/>
            <person name="Johannesson H."/>
        </authorList>
    </citation>
    <scope>NUCLEOTIDE SEQUENCE</scope>
    <source>
        <strain evidence="9">PSN324</strain>
    </source>
</reference>
<dbReference type="PANTHER" id="PTHR20854">
    <property type="entry name" value="INOSITOL MONOPHOSPHATASE"/>
    <property type="match status" value="1"/>
</dbReference>
<dbReference type="GO" id="GO:0007165">
    <property type="term" value="P:signal transduction"/>
    <property type="evidence" value="ECO:0007669"/>
    <property type="project" value="TreeGrafter"/>
</dbReference>
<dbReference type="EMBL" id="MU864975">
    <property type="protein sequence ID" value="KAK4462268.1"/>
    <property type="molecule type" value="Genomic_DNA"/>
</dbReference>
<comment type="catalytic activity">
    <reaction evidence="1">
        <text>a myo-inositol phosphate + H2O = myo-inositol + phosphate</text>
        <dbReference type="Rhea" id="RHEA:24056"/>
        <dbReference type="ChEBI" id="CHEBI:15377"/>
        <dbReference type="ChEBI" id="CHEBI:17268"/>
        <dbReference type="ChEBI" id="CHEBI:43474"/>
        <dbReference type="ChEBI" id="CHEBI:84139"/>
        <dbReference type="EC" id="3.1.3.25"/>
    </reaction>
</comment>
<dbReference type="AlphaFoldDB" id="A0AAV9HRN5"/>
<keyword evidence="5 8" id="KW-0479">Metal-binding</keyword>
<dbReference type="FunFam" id="3.40.190.80:FF:000012">
    <property type="entry name" value="Inositol-1-monophosphatase"/>
    <property type="match status" value="1"/>
</dbReference>
<evidence type="ECO:0000256" key="5">
    <source>
        <dbReference type="ARBA" id="ARBA00022723"/>
    </source>
</evidence>
<feature type="binding site" evidence="8">
    <location>
        <position position="90"/>
    </location>
    <ligand>
        <name>Mg(2+)</name>
        <dbReference type="ChEBI" id="CHEBI:18420"/>
        <label>2</label>
    </ligand>
</feature>
<feature type="binding site" evidence="8">
    <location>
        <position position="71"/>
    </location>
    <ligand>
        <name>Mg(2+)</name>
        <dbReference type="ChEBI" id="CHEBI:18420"/>
        <label>1</label>
        <note>catalytic</note>
    </ligand>
</feature>
<accession>A0AAV9HRN5</accession>
<keyword evidence="7 8" id="KW-0460">Magnesium</keyword>
<evidence type="ECO:0000256" key="7">
    <source>
        <dbReference type="ARBA" id="ARBA00022842"/>
    </source>
</evidence>
<dbReference type="Pfam" id="PF00459">
    <property type="entry name" value="Inositol_P"/>
    <property type="match status" value="1"/>
</dbReference>
<comment type="cofactor">
    <cofactor evidence="2 8">
        <name>Mg(2+)</name>
        <dbReference type="ChEBI" id="CHEBI:18420"/>
    </cofactor>
</comment>
<proteinExistence type="inferred from homology"/>
<evidence type="ECO:0000256" key="6">
    <source>
        <dbReference type="ARBA" id="ARBA00022801"/>
    </source>
</evidence>
<evidence type="ECO:0000256" key="1">
    <source>
        <dbReference type="ARBA" id="ARBA00001033"/>
    </source>
</evidence>
<gene>
    <name evidence="9" type="ORF">QBC42DRAFT_327456</name>
</gene>
<organism evidence="9 10">
    <name type="scientific">Cladorrhinum samala</name>
    <dbReference type="NCBI Taxonomy" id="585594"/>
    <lineage>
        <taxon>Eukaryota</taxon>
        <taxon>Fungi</taxon>
        <taxon>Dikarya</taxon>
        <taxon>Ascomycota</taxon>
        <taxon>Pezizomycotina</taxon>
        <taxon>Sordariomycetes</taxon>
        <taxon>Sordariomycetidae</taxon>
        <taxon>Sordariales</taxon>
        <taxon>Podosporaceae</taxon>
        <taxon>Cladorrhinum</taxon>
    </lineage>
</organism>
<dbReference type="CDD" id="cd01639">
    <property type="entry name" value="IMPase"/>
    <property type="match status" value="1"/>
</dbReference>
<evidence type="ECO:0000256" key="2">
    <source>
        <dbReference type="ARBA" id="ARBA00001946"/>
    </source>
</evidence>
<comment type="similarity">
    <text evidence="3">Belongs to the inositol monophosphatase superfamily.</text>
</comment>
<evidence type="ECO:0000256" key="8">
    <source>
        <dbReference type="PIRSR" id="PIRSR600760-2"/>
    </source>
</evidence>
<dbReference type="InterPro" id="IPR000760">
    <property type="entry name" value="Inositol_monophosphatase-like"/>
</dbReference>
<dbReference type="Proteomes" id="UP001321749">
    <property type="component" value="Unassembled WGS sequence"/>
</dbReference>
<dbReference type="InterPro" id="IPR020583">
    <property type="entry name" value="Inositol_monoP_metal-BS"/>
</dbReference>
<feature type="binding site" evidence="8">
    <location>
        <position position="237"/>
    </location>
    <ligand>
        <name>Mg(2+)</name>
        <dbReference type="ChEBI" id="CHEBI:18420"/>
        <label>1</label>
        <note>catalytic</note>
    </ligand>
</feature>
<evidence type="ECO:0000313" key="9">
    <source>
        <dbReference type="EMBL" id="KAK4462268.1"/>
    </source>
</evidence>
<evidence type="ECO:0000256" key="4">
    <source>
        <dbReference type="ARBA" id="ARBA00013106"/>
    </source>
</evidence>
<dbReference type="Gene3D" id="3.40.190.80">
    <property type="match status" value="1"/>
</dbReference>
<dbReference type="EC" id="3.1.3.25" evidence="4"/>
<keyword evidence="10" id="KW-1185">Reference proteome</keyword>
<dbReference type="Gene3D" id="3.30.540.10">
    <property type="entry name" value="Fructose-1,6-Bisphosphatase, subunit A, domain 1"/>
    <property type="match status" value="1"/>
</dbReference>
<dbReference type="GO" id="GO:0008934">
    <property type="term" value="F:inositol monophosphate 1-phosphatase activity"/>
    <property type="evidence" value="ECO:0007669"/>
    <property type="project" value="InterPro"/>
</dbReference>
<feature type="binding site" evidence="8">
    <location>
        <position position="92"/>
    </location>
    <ligand>
        <name>Mg(2+)</name>
        <dbReference type="ChEBI" id="CHEBI:18420"/>
        <label>1</label>
        <note>catalytic</note>
    </ligand>
</feature>
<keyword evidence="6" id="KW-0378">Hydrolase</keyword>
<comment type="caution">
    <text evidence="9">The sequence shown here is derived from an EMBL/GenBank/DDBJ whole genome shotgun (WGS) entry which is preliminary data.</text>
</comment>
<feature type="binding site" evidence="8">
    <location>
        <position position="93"/>
    </location>
    <ligand>
        <name>Mg(2+)</name>
        <dbReference type="ChEBI" id="CHEBI:18420"/>
        <label>2</label>
    </ligand>
</feature>
<dbReference type="PANTHER" id="PTHR20854:SF4">
    <property type="entry name" value="INOSITOL-1-MONOPHOSPHATASE-RELATED"/>
    <property type="match status" value="1"/>
</dbReference>
<dbReference type="InterPro" id="IPR020550">
    <property type="entry name" value="Inositol_monophosphatase_CS"/>
</dbReference>
<evidence type="ECO:0000256" key="3">
    <source>
        <dbReference type="ARBA" id="ARBA00009759"/>
    </source>
</evidence>
<name>A0AAV9HRN5_9PEZI</name>
<protein>
    <recommendedName>
        <fullName evidence="4">inositol-phosphate phosphatase</fullName>
        <ecNumber evidence="4">3.1.3.25</ecNumber>
    </recommendedName>
</protein>
<reference evidence="9" key="2">
    <citation type="submission" date="2023-06" db="EMBL/GenBank/DDBJ databases">
        <authorList>
            <consortium name="Lawrence Berkeley National Laboratory"/>
            <person name="Mondo S.J."/>
            <person name="Hensen N."/>
            <person name="Bonometti L."/>
            <person name="Westerberg I."/>
            <person name="Brannstrom I.O."/>
            <person name="Guillou S."/>
            <person name="Cros-Aarteil S."/>
            <person name="Calhoun S."/>
            <person name="Haridas S."/>
            <person name="Kuo A."/>
            <person name="Pangilinan J."/>
            <person name="Riley R."/>
            <person name="Labutti K."/>
            <person name="Andreopoulos B."/>
            <person name="Lipzen A."/>
            <person name="Chen C."/>
            <person name="Yanf M."/>
            <person name="Daum C."/>
            <person name="Ng V."/>
            <person name="Clum A."/>
            <person name="Steindorff A."/>
            <person name="Ohm R."/>
            <person name="Martin F."/>
            <person name="Silar P."/>
            <person name="Natvig D."/>
            <person name="Lalanne C."/>
            <person name="Gautier V."/>
            <person name="Ament-Velasquez S.L."/>
            <person name="Kruys A."/>
            <person name="Hutchinson M.I."/>
            <person name="Powell A.J."/>
            <person name="Barry K."/>
            <person name="Miller A.N."/>
            <person name="Grigoriev I.V."/>
            <person name="Debuchy R."/>
            <person name="Gladieux P."/>
            <person name="Thoren M.H."/>
            <person name="Johannesson H."/>
        </authorList>
    </citation>
    <scope>NUCLEOTIDE SEQUENCE</scope>
    <source>
        <strain evidence="9">PSN324</strain>
    </source>
</reference>
<dbReference type="GO" id="GO:0046854">
    <property type="term" value="P:phosphatidylinositol phosphate biosynthetic process"/>
    <property type="evidence" value="ECO:0007669"/>
    <property type="project" value="InterPro"/>
</dbReference>
<dbReference type="SUPFAM" id="SSF56655">
    <property type="entry name" value="Carbohydrate phosphatase"/>
    <property type="match status" value="1"/>
</dbReference>
<evidence type="ECO:0000313" key="10">
    <source>
        <dbReference type="Proteomes" id="UP001321749"/>
    </source>
</evidence>
<dbReference type="PRINTS" id="PR00377">
    <property type="entry name" value="IMPHPHTASES"/>
</dbReference>
<dbReference type="PROSITE" id="PS00629">
    <property type="entry name" value="IMP_1"/>
    <property type="match status" value="1"/>
</dbReference>
<dbReference type="GO" id="GO:0046872">
    <property type="term" value="F:metal ion binding"/>
    <property type="evidence" value="ECO:0007669"/>
    <property type="project" value="UniProtKB-KW"/>
</dbReference>
<sequence length="781" mass="87928">MADINLTQVRDDLVALAFEAGRMILSANPSAASADTKINAVDIVTETDKAVEHLVSSRLSSLYPSYSFVGEETYVKGVTAVTDAPTFIVDPIDGTQNFVHGFPHACISLGFTVGRVPSVGVVYNPFLDILYTGIRGQGSYMQRNASEGTPKEKQKLPLGGGDRKLGKLSTSLVSIEWGSQRDGENFELKNRAFKRIAESGGGMVGGFRSLGSAALNICAVAAGQLDMYWEGGCYAWDVAAGWCILSEAGGKMFGGNPGDWETSLTSRKYLAVRGASEGQKELVEEFWACLDGEKMASAFIKYSTVDGFQSFFKNWDDEELVRCGAIHTNITSYPTLSNKIHPLFTNFTYPKDDPSLLEALRPSLQLATLLLESAGLPWLSEFCIDDIFSPSYPGHCPDLETPLVVVRHHHNASWAAPELRAGWLEMTDKKLKEANPQEIEWRLDDEIFGAHGWIGYTARQQDPSRKGIELVRLDTPAEVRRKDWEVWCRGQGRRCLSVLVMRQYAEHLRALERGSEQWLWTAFMCAGTLLHEVGHVMYWRDFRAFNRNMTEPYFGGDLEMELGDSFVASIFGGWVPVPIENRYWFKRCGGRFLGGLAWRQHLTWDWHRRRPKFRAHYSVRVDYVAALFKMENWRKHAGSPERLVRPWTLPQLCHRSTELVLSVSKAGYHASVALPDYDECEGQRVWKRRPAADFRIPLYRYVVLDDEDHESDGILRSLIPHEPDVRDRKLHHSKVTDDSSMVKMLFWDEGNEVGKDNSGFEVERIAGDEGGQLYQTSGFAA</sequence>